<dbReference type="OrthoDB" id="9979662at2"/>
<evidence type="ECO:0000313" key="2">
    <source>
        <dbReference type="EMBL" id="GEO04216.1"/>
    </source>
</evidence>
<dbReference type="Proteomes" id="UP000321532">
    <property type="component" value="Unassembled WGS sequence"/>
</dbReference>
<gene>
    <name evidence="2" type="ORF">AAE02nite_18800</name>
</gene>
<accession>A0A512AWW9</accession>
<evidence type="ECO:0000256" key="1">
    <source>
        <dbReference type="SAM" id="MobiDB-lite"/>
    </source>
</evidence>
<feature type="compositionally biased region" description="Polar residues" evidence="1">
    <location>
        <begin position="38"/>
        <end position="50"/>
    </location>
</feature>
<dbReference type="EMBL" id="BJYS01000013">
    <property type="protein sequence ID" value="GEO04216.1"/>
    <property type="molecule type" value="Genomic_DNA"/>
</dbReference>
<reference evidence="2 3" key="1">
    <citation type="submission" date="2019-07" db="EMBL/GenBank/DDBJ databases">
        <title>Whole genome shotgun sequence of Adhaeribacter aerolatus NBRC 106133.</title>
        <authorList>
            <person name="Hosoyama A."/>
            <person name="Uohara A."/>
            <person name="Ohji S."/>
            <person name="Ichikawa N."/>
        </authorList>
    </citation>
    <scope>NUCLEOTIDE SEQUENCE [LARGE SCALE GENOMIC DNA]</scope>
    <source>
        <strain evidence="2 3">NBRC 106133</strain>
    </source>
</reference>
<feature type="compositionally biased region" description="Gly residues" evidence="1">
    <location>
        <begin position="80"/>
        <end position="90"/>
    </location>
</feature>
<dbReference type="AlphaFoldDB" id="A0A512AWW9"/>
<evidence type="ECO:0000313" key="3">
    <source>
        <dbReference type="Proteomes" id="UP000321532"/>
    </source>
</evidence>
<keyword evidence="3" id="KW-1185">Reference proteome</keyword>
<organism evidence="2 3">
    <name type="scientific">Adhaeribacter aerolatus</name>
    <dbReference type="NCBI Taxonomy" id="670289"/>
    <lineage>
        <taxon>Bacteria</taxon>
        <taxon>Pseudomonadati</taxon>
        <taxon>Bacteroidota</taxon>
        <taxon>Cytophagia</taxon>
        <taxon>Cytophagales</taxon>
        <taxon>Hymenobacteraceae</taxon>
        <taxon>Adhaeribacter</taxon>
    </lineage>
</organism>
<sequence length="96" mass="9707">MDKEVEGMDESMKAMQRRLEEVEKNKEGKQNFAPGGNAETQNADQDQINPATMAGAAGGTAGLGTDQESGGNLGAPTGTGYHGHVGGGGAATENNS</sequence>
<protein>
    <submittedName>
        <fullName evidence="2">Uncharacterized protein</fullName>
    </submittedName>
</protein>
<dbReference type="RefSeq" id="WP_146897488.1">
    <property type="nucleotide sequence ID" value="NZ_BJYS01000013.1"/>
</dbReference>
<comment type="caution">
    <text evidence="2">The sequence shown here is derived from an EMBL/GenBank/DDBJ whole genome shotgun (WGS) entry which is preliminary data.</text>
</comment>
<name>A0A512AWW9_9BACT</name>
<feature type="region of interest" description="Disordered" evidence="1">
    <location>
        <begin position="1"/>
        <end position="96"/>
    </location>
</feature>
<feature type="compositionally biased region" description="Basic and acidic residues" evidence="1">
    <location>
        <begin position="1"/>
        <end position="29"/>
    </location>
</feature>
<proteinExistence type="predicted"/>